<dbReference type="PROSITE" id="PS52039">
    <property type="entry name" value="TOPO_IA_2"/>
    <property type="match status" value="1"/>
</dbReference>
<dbReference type="SMART" id="SM00437">
    <property type="entry name" value="TOP1Ac"/>
    <property type="match status" value="1"/>
</dbReference>
<dbReference type="InterPro" id="IPR003601">
    <property type="entry name" value="Topo_IA_2"/>
</dbReference>
<organism evidence="9">
    <name type="scientific">marine metagenome</name>
    <dbReference type="NCBI Taxonomy" id="408172"/>
    <lineage>
        <taxon>unclassified sequences</taxon>
        <taxon>metagenomes</taxon>
        <taxon>ecological metagenomes</taxon>
    </lineage>
</organism>
<comment type="catalytic activity">
    <reaction evidence="1">
        <text>ATP-independent breakage of single-stranded DNA, followed by passage and rejoining.</text>
        <dbReference type="EC" id="5.6.2.1"/>
    </reaction>
</comment>
<dbReference type="Pfam" id="PF01751">
    <property type="entry name" value="Toprim"/>
    <property type="match status" value="1"/>
</dbReference>
<proteinExistence type="inferred from homology"/>
<dbReference type="InterPro" id="IPR013497">
    <property type="entry name" value="Topo_IA_cen"/>
</dbReference>
<reference evidence="9" key="1">
    <citation type="submission" date="2018-05" db="EMBL/GenBank/DDBJ databases">
        <authorList>
            <person name="Lanie J.A."/>
            <person name="Ng W.-L."/>
            <person name="Kazmierczak K.M."/>
            <person name="Andrzejewski T.M."/>
            <person name="Davidsen T.M."/>
            <person name="Wayne K.J."/>
            <person name="Tettelin H."/>
            <person name="Glass J.I."/>
            <person name="Rusch D."/>
            <person name="Podicherti R."/>
            <person name="Tsui H.-C.T."/>
            <person name="Winkler M.E."/>
        </authorList>
    </citation>
    <scope>NUCLEOTIDE SEQUENCE</scope>
</reference>
<evidence type="ECO:0000256" key="2">
    <source>
        <dbReference type="ARBA" id="ARBA00009446"/>
    </source>
</evidence>
<dbReference type="PROSITE" id="PS50880">
    <property type="entry name" value="TOPRIM"/>
    <property type="match status" value="1"/>
</dbReference>
<dbReference type="SMART" id="SM00493">
    <property type="entry name" value="TOPRIM"/>
    <property type="match status" value="1"/>
</dbReference>
<dbReference type="SUPFAM" id="SSF56712">
    <property type="entry name" value="Prokaryotic type I DNA topoisomerase"/>
    <property type="match status" value="1"/>
</dbReference>
<dbReference type="Pfam" id="PF01131">
    <property type="entry name" value="Topoisom_bac"/>
    <property type="match status" value="1"/>
</dbReference>
<feature type="domain" description="Topo IA-type catalytic" evidence="8">
    <location>
        <begin position="136"/>
        <end position="525"/>
    </location>
</feature>
<dbReference type="SMART" id="SM00436">
    <property type="entry name" value="TOP1Bc"/>
    <property type="match status" value="1"/>
</dbReference>
<evidence type="ECO:0000259" key="8">
    <source>
        <dbReference type="PROSITE" id="PS52039"/>
    </source>
</evidence>
<dbReference type="InterPro" id="IPR013825">
    <property type="entry name" value="Topo_IA_cen_sub2"/>
</dbReference>
<accession>A0A382E3P8</accession>
<evidence type="ECO:0000256" key="1">
    <source>
        <dbReference type="ARBA" id="ARBA00000213"/>
    </source>
</evidence>
<evidence type="ECO:0000259" key="7">
    <source>
        <dbReference type="PROSITE" id="PS50880"/>
    </source>
</evidence>
<dbReference type="Gene3D" id="1.10.460.10">
    <property type="entry name" value="Topoisomerase I, domain 2"/>
    <property type="match status" value="1"/>
</dbReference>
<dbReference type="Gene3D" id="2.70.20.10">
    <property type="entry name" value="Topoisomerase I, domain 3"/>
    <property type="match status" value="1"/>
</dbReference>
<dbReference type="GO" id="GO:0006265">
    <property type="term" value="P:DNA topological change"/>
    <property type="evidence" value="ECO:0007669"/>
    <property type="project" value="InterPro"/>
</dbReference>
<dbReference type="InterPro" id="IPR023405">
    <property type="entry name" value="Topo_IA_core_domain"/>
</dbReference>
<dbReference type="PANTHER" id="PTHR42785">
    <property type="entry name" value="DNA TOPOISOMERASE, TYPE IA, CORE"/>
    <property type="match status" value="1"/>
</dbReference>
<dbReference type="InterPro" id="IPR003602">
    <property type="entry name" value="Topo_IA_DNA-bd_dom"/>
</dbReference>
<keyword evidence="5" id="KW-0238">DNA-binding</keyword>
<evidence type="ECO:0000256" key="3">
    <source>
        <dbReference type="ARBA" id="ARBA00012891"/>
    </source>
</evidence>
<gene>
    <name evidence="9" type="ORF">METZ01_LOCUS197893</name>
</gene>
<dbReference type="InterPro" id="IPR006171">
    <property type="entry name" value="TOPRIM_dom"/>
</dbReference>
<evidence type="ECO:0000256" key="6">
    <source>
        <dbReference type="ARBA" id="ARBA00023235"/>
    </source>
</evidence>
<dbReference type="GO" id="GO:0003677">
    <property type="term" value="F:DNA binding"/>
    <property type="evidence" value="ECO:0007669"/>
    <property type="project" value="UniProtKB-KW"/>
</dbReference>
<sequence>VKLLILESGAKARTVKKYLGKGWIVEACSGHIQDLPQGGGKKRSKAMWASENGNLPEPPWEWTEGAERVIATILNKAADSDVEEVYLATDPDREGEFIAWRLSILFSEFPVLKRVTFNEITKTAVKDAIENPGVINMDLVDAAKVRRFMDRLVGFRCSGFSKSWNLKSMGRVQTPTLGFIVQRELERESHVPIEFHIVQAESDGIKFNVRFHEKDDLDAWTDDFGKHHPNRTSDEKLAADALEALQEAGQITITSVNEGKTKRNPQPPFTTDTLLQTANSTLGWPVSKTSKIASALYHAGHITYIRTDSTRTNSDARNKIRNHINEKYGESHLGPGMLGSDAKKGASNVQDAHEAIRPTRPENTSISGADSGWKSLYGLIWARFAASQMSASVRERRDLQASVEGTDKALNGTASWRTHPGWEAVYAQYHGEVQTSPPDSPLTDGAVWKIDVSEDNPFMKTDETKPPKRFSESSIIQQMKKAGIGRPSTYVSIVKNLGNKGYVDVESNSLSPTEKGRTLWLQVVP</sequence>
<evidence type="ECO:0000256" key="4">
    <source>
        <dbReference type="ARBA" id="ARBA00023029"/>
    </source>
</evidence>
<dbReference type="Gene3D" id="1.10.290.10">
    <property type="entry name" value="Topoisomerase I, domain 4"/>
    <property type="match status" value="1"/>
</dbReference>
<dbReference type="PRINTS" id="PR00417">
    <property type="entry name" value="PRTPISMRASEI"/>
</dbReference>
<evidence type="ECO:0000313" key="9">
    <source>
        <dbReference type="EMBL" id="SVB45039.1"/>
    </source>
</evidence>
<dbReference type="PANTHER" id="PTHR42785:SF1">
    <property type="entry name" value="DNA TOPOISOMERASE"/>
    <property type="match status" value="1"/>
</dbReference>
<evidence type="ECO:0000256" key="5">
    <source>
        <dbReference type="ARBA" id="ARBA00023125"/>
    </source>
</evidence>
<feature type="non-terminal residue" evidence="9">
    <location>
        <position position="1"/>
    </location>
</feature>
<dbReference type="Gene3D" id="3.40.50.140">
    <property type="match status" value="1"/>
</dbReference>
<dbReference type="EC" id="5.6.2.1" evidence="3"/>
<dbReference type="EMBL" id="UINC01042420">
    <property type="protein sequence ID" value="SVB45039.1"/>
    <property type="molecule type" value="Genomic_DNA"/>
</dbReference>
<dbReference type="AlphaFoldDB" id="A0A382E3P8"/>
<feature type="domain" description="Toprim" evidence="7">
    <location>
        <begin position="1"/>
        <end position="121"/>
    </location>
</feature>
<dbReference type="InterPro" id="IPR000380">
    <property type="entry name" value="Topo_IA"/>
</dbReference>
<comment type="similarity">
    <text evidence="2">Belongs to the type IA topoisomerase family.</text>
</comment>
<name>A0A382E3P8_9ZZZZ</name>
<feature type="non-terminal residue" evidence="9">
    <location>
        <position position="525"/>
    </location>
</feature>
<keyword evidence="4" id="KW-0799">Topoisomerase</keyword>
<dbReference type="CDD" id="cd00186">
    <property type="entry name" value="TOP1Ac"/>
    <property type="match status" value="1"/>
</dbReference>
<dbReference type="InterPro" id="IPR013824">
    <property type="entry name" value="Topo_IA_cen_sub1"/>
</dbReference>
<dbReference type="InterPro" id="IPR013826">
    <property type="entry name" value="Topo_IA_cen_sub3"/>
</dbReference>
<keyword evidence="6" id="KW-0413">Isomerase</keyword>
<protein>
    <recommendedName>
        <fullName evidence="3">DNA topoisomerase</fullName>
        <ecNumber evidence="3">5.6.2.1</ecNumber>
    </recommendedName>
</protein>
<dbReference type="GO" id="GO:0003917">
    <property type="term" value="F:DNA topoisomerase type I (single strand cut, ATP-independent) activity"/>
    <property type="evidence" value="ECO:0007669"/>
    <property type="project" value="UniProtKB-EC"/>
</dbReference>